<feature type="non-terminal residue" evidence="1">
    <location>
        <position position="42"/>
    </location>
</feature>
<evidence type="ECO:0000313" key="1">
    <source>
        <dbReference type="EMBL" id="GAG39176.1"/>
    </source>
</evidence>
<name>X0YR41_9ZZZZ</name>
<dbReference type="EMBL" id="BARS01040755">
    <property type="protein sequence ID" value="GAG39176.1"/>
    <property type="molecule type" value="Genomic_DNA"/>
</dbReference>
<gene>
    <name evidence="1" type="ORF">S01H1_62080</name>
</gene>
<reference evidence="1" key="1">
    <citation type="journal article" date="2014" name="Front. Microbiol.">
        <title>High frequency of phylogenetically diverse reductive dehalogenase-homologous genes in deep subseafloor sedimentary metagenomes.</title>
        <authorList>
            <person name="Kawai M."/>
            <person name="Futagami T."/>
            <person name="Toyoda A."/>
            <person name="Takaki Y."/>
            <person name="Nishi S."/>
            <person name="Hori S."/>
            <person name="Arai W."/>
            <person name="Tsubouchi T."/>
            <person name="Morono Y."/>
            <person name="Uchiyama I."/>
            <person name="Ito T."/>
            <person name="Fujiyama A."/>
            <person name="Inagaki F."/>
            <person name="Takami H."/>
        </authorList>
    </citation>
    <scope>NUCLEOTIDE SEQUENCE</scope>
    <source>
        <strain evidence="1">Expedition CK06-06</strain>
    </source>
</reference>
<organism evidence="1">
    <name type="scientific">marine sediment metagenome</name>
    <dbReference type="NCBI Taxonomy" id="412755"/>
    <lineage>
        <taxon>unclassified sequences</taxon>
        <taxon>metagenomes</taxon>
        <taxon>ecological metagenomes</taxon>
    </lineage>
</organism>
<sequence length="42" mass="4963">MLMEIKEMTNEQIVNELTIILVYCRTISRANNRGIIKLLVRE</sequence>
<protein>
    <submittedName>
        <fullName evidence="1">Uncharacterized protein</fullName>
    </submittedName>
</protein>
<proteinExistence type="predicted"/>
<dbReference type="AlphaFoldDB" id="X0YR41"/>
<accession>X0YR41</accession>
<comment type="caution">
    <text evidence="1">The sequence shown here is derived from an EMBL/GenBank/DDBJ whole genome shotgun (WGS) entry which is preliminary data.</text>
</comment>